<keyword evidence="5 6" id="KW-0472">Membrane</keyword>
<dbReference type="Pfam" id="PF04241">
    <property type="entry name" value="DUF423"/>
    <property type="match status" value="1"/>
</dbReference>
<dbReference type="PANTHER" id="PTHR43461">
    <property type="entry name" value="TRANSMEMBRANE PROTEIN 256"/>
    <property type="match status" value="1"/>
</dbReference>
<accession>A0AA39MC40</accession>
<evidence type="ECO:0000256" key="1">
    <source>
        <dbReference type="ARBA" id="ARBA00004141"/>
    </source>
</evidence>
<feature type="transmembrane region" description="Helical" evidence="6">
    <location>
        <begin position="126"/>
        <end position="146"/>
    </location>
</feature>
<reference evidence="7" key="1">
    <citation type="submission" date="2023-06" db="EMBL/GenBank/DDBJ databases">
        <title>Genomic analysis of the entomopathogenic nematode Steinernema hermaphroditum.</title>
        <authorList>
            <person name="Schwarz E.M."/>
            <person name="Heppert J.K."/>
            <person name="Baniya A."/>
            <person name="Schwartz H.T."/>
            <person name="Tan C.-H."/>
            <person name="Antoshechkin I."/>
            <person name="Sternberg P.W."/>
            <person name="Goodrich-Blair H."/>
            <person name="Dillman A.R."/>
        </authorList>
    </citation>
    <scope>NUCLEOTIDE SEQUENCE</scope>
    <source>
        <strain evidence="7">PS9179</strain>
        <tissue evidence="7">Whole animal</tissue>
    </source>
</reference>
<evidence type="ECO:0000256" key="6">
    <source>
        <dbReference type="SAM" id="Phobius"/>
    </source>
</evidence>
<comment type="subcellular location">
    <subcellularLocation>
        <location evidence="1">Membrane</location>
        <topology evidence="1">Multi-pass membrane protein</topology>
    </subcellularLocation>
</comment>
<dbReference type="Proteomes" id="UP001175271">
    <property type="component" value="Unassembled WGS sequence"/>
</dbReference>
<sequence length="176" mass="19242">MSNLILNLLILGESVLPRGWIARKMNLVSDLVSAIPATLDSFLPKSKRSLSEPICTTIVHNYAQPMGPIIRLAGLSGAIAVGFGAYGAHALRNQDIDERRKLAFETASRYHLLHSVALLGSTHARFPAVTAGLFITGIILFSGTIYHYSLTGREDYRFITPKGGICFILAWLSFLL</sequence>
<dbReference type="GO" id="GO:0016020">
    <property type="term" value="C:membrane"/>
    <property type="evidence" value="ECO:0007669"/>
    <property type="project" value="UniProtKB-SubCell"/>
</dbReference>
<evidence type="ECO:0000313" key="7">
    <source>
        <dbReference type="EMBL" id="KAK0429331.1"/>
    </source>
</evidence>
<evidence type="ECO:0000256" key="3">
    <source>
        <dbReference type="ARBA" id="ARBA00022692"/>
    </source>
</evidence>
<feature type="transmembrane region" description="Helical" evidence="6">
    <location>
        <begin position="69"/>
        <end position="91"/>
    </location>
</feature>
<evidence type="ECO:0000256" key="2">
    <source>
        <dbReference type="ARBA" id="ARBA00006208"/>
    </source>
</evidence>
<dbReference type="InterPro" id="IPR006696">
    <property type="entry name" value="DUF423"/>
</dbReference>
<evidence type="ECO:0008006" key="9">
    <source>
        <dbReference type="Google" id="ProtNLM"/>
    </source>
</evidence>
<keyword evidence="3 6" id="KW-0812">Transmembrane</keyword>
<dbReference type="PANTHER" id="PTHR43461:SF1">
    <property type="entry name" value="TRANSMEMBRANE PROTEIN 256"/>
    <property type="match status" value="1"/>
</dbReference>
<comment type="similarity">
    <text evidence="2">Belongs to the TMEM256 family.</text>
</comment>
<evidence type="ECO:0000256" key="4">
    <source>
        <dbReference type="ARBA" id="ARBA00022989"/>
    </source>
</evidence>
<feature type="transmembrane region" description="Helical" evidence="6">
    <location>
        <begin position="158"/>
        <end position="175"/>
    </location>
</feature>
<keyword evidence="8" id="KW-1185">Reference proteome</keyword>
<dbReference type="EMBL" id="JAUCMV010000001">
    <property type="protein sequence ID" value="KAK0429331.1"/>
    <property type="molecule type" value="Genomic_DNA"/>
</dbReference>
<dbReference type="AlphaFoldDB" id="A0AA39MC40"/>
<gene>
    <name evidence="7" type="ORF">QR680_011325</name>
</gene>
<evidence type="ECO:0000256" key="5">
    <source>
        <dbReference type="ARBA" id="ARBA00023136"/>
    </source>
</evidence>
<keyword evidence="4 6" id="KW-1133">Transmembrane helix</keyword>
<comment type="caution">
    <text evidence="7">The sequence shown here is derived from an EMBL/GenBank/DDBJ whole genome shotgun (WGS) entry which is preliminary data.</text>
</comment>
<organism evidence="7 8">
    <name type="scientific">Steinernema hermaphroditum</name>
    <dbReference type="NCBI Taxonomy" id="289476"/>
    <lineage>
        <taxon>Eukaryota</taxon>
        <taxon>Metazoa</taxon>
        <taxon>Ecdysozoa</taxon>
        <taxon>Nematoda</taxon>
        <taxon>Chromadorea</taxon>
        <taxon>Rhabditida</taxon>
        <taxon>Tylenchina</taxon>
        <taxon>Panagrolaimomorpha</taxon>
        <taxon>Strongyloidoidea</taxon>
        <taxon>Steinernematidae</taxon>
        <taxon>Steinernema</taxon>
    </lineage>
</organism>
<protein>
    <recommendedName>
        <fullName evidence="9">Transmembrane protein 256 homolog</fullName>
    </recommendedName>
</protein>
<name>A0AA39MC40_9BILA</name>
<evidence type="ECO:0000313" key="8">
    <source>
        <dbReference type="Proteomes" id="UP001175271"/>
    </source>
</evidence>
<proteinExistence type="inferred from homology"/>